<dbReference type="GO" id="GO:0004169">
    <property type="term" value="F:dolichyl-phosphate-mannose-protein mannosyltransferase activity"/>
    <property type="evidence" value="ECO:0007669"/>
    <property type="project" value="UniProtKB-UniRule"/>
</dbReference>
<feature type="transmembrane region" description="Helical" evidence="12">
    <location>
        <begin position="259"/>
        <end position="278"/>
    </location>
</feature>
<dbReference type="STRING" id="1650663.GCA_001486665_02756"/>
<feature type="transmembrane region" description="Helical" evidence="12">
    <location>
        <begin position="915"/>
        <end position="934"/>
    </location>
</feature>
<feature type="transmembrane region" description="Helical" evidence="12">
    <location>
        <begin position="342"/>
        <end position="358"/>
    </location>
</feature>
<keyword evidence="5 12" id="KW-0328">Glycosyltransferase</keyword>
<comment type="similarity">
    <text evidence="3 12">Belongs to the glycosyltransferase 39 family.</text>
</comment>
<keyword evidence="7 12" id="KW-0812">Transmembrane</keyword>
<evidence type="ECO:0000256" key="6">
    <source>
        <dbReference type="ARBA" id="ARBA00022679"/>
    </source>
</evidence>
<evidence type="ECO:0000256" key="7">
    <source>
        <dbReference type="ARBA" id="ARBA00022692"/>
    </source>
</evidence>
<comment type="similarity">
    <text evidence="10">Belongs to the glycosyltransferase 87 family.</text>
</comment>
<organism evidence="15 16">
    <name type="scientific">Allofournierella massiliensis</name>
    <dbReference type="NCBI Taxonomy" id="1650663"/>
    <lineage>
        <taxon>Bacteria</taxon>
        <taxon>Bacillati</taxon>
        <taxon>Bacillota</taxon>
        <taxon>Clostridia</taxon>
        <taxon>Eubacteriales</taxon>
        <taxon>Oscillospiraceae</taxon>
        <taxon>Allofournierella</taxon>
    </lineage>
</organism>
<feature type="transmembrane region" description="Helical" evidence="12">
    <location>
        <begin position="73"/>
        <end position="90"/>
    </location>
</feature>
<feature type="transmembrane region" description="Helical" evidence="12">
    <location>
        <begin position="220"/>
        <end position="239"/>
    </location>
</feature>
<gene>
    <name evidence="15" type="ORF">EDD77_10483</name>
</gene>
<evidence type="ECO:0000259" key="13">
    <source>
        <dbReference type="Pfam" id="PF02366"/>
    </source>
</evidence>
<keyword evidence="4 12" id="KW-1003">Cell membrane</keyword>
<evidence type="ECO:0000313" key="15">
    <source>
        <dbReference type="EMBL" id="TCL60203.1"/>
    </source>
</evidence>
<feature type="transmembrane region" description="Helical" evidence="12">
    <location>
        <begin position="743"/>
        <end position="761"/>
    </location>
</feature>
<comment type="subcellular location">
    <subcellularLocation>
        <location evidence="1">Cell membrane</location>
        <topology evidence="1">Multi-pass membrane protein</topology>
    </subcellularLocation>
</comment>
<dbReference type="RefSeq" id="WP_058965866.1">
    <property type="nucleotide sequence ID" value="NZ_CABKVM010000018.1"/>
</dbReference>
<feature type="transmembrane region" description="Helical" evidence="12">
    <location>
        <begin position="946"/>
        <end position="963"/>
    </location>
</feature>
<dbReference type="GeneID" id="97381775"/>
<keyword evidence="6 12" id="KW-0808">Transferase</keyword>
<protein>
    <recommendedName>
        <fullName evidence="11 12">Polyprenol-phosphate-mannose--protein mannosyltransferase</fullName>
        <ecNumber evidence="12">2.4.1.-</ecNumber>
    </recommendedName>
</protein>
<accession>A0A4R1R423</accession>
<feature type="transmembrane region" description="Helical" evidence="12">
    <location>
        <begin position="364"/>
        <end position="384"/>
    </location>
</feature>
<feature type="transmembrane region" description="Helical" evidence="12">
    <location>
        <begin position="642"/>
        <end position="659"/>
    </location>
</feature>
<evidence type="ECO:0000256" key="9">
    <source>
        <dbReference type="ARBA" id="ARBA00023136"/>
    </source>
</evidence>
<evidence type="ECO:0000256" key="5">
    <source>
        <dbReference type="ARBA" id="ARBA00022676"/>
    </source>
</evidence>
<feature type="transmembrane region" description="Helical" evidence="12">
    <location>
        <begin position="290"/>
        <end position="309"/>
    </location>
</feature>
<dbReference type="Proteomes" id="UP000295184">
    <property type="component" value="Unassembled WGS sequence"/>
</dbReference>
<dbReference type="GO" id="GO:0005886">
    <property type="term" value="C:plasma membrane"/>
    <property type="evidence" value="ECO:0007669"/>
    <property type="project" value="UniProtKB-SubCell"/>
</dbReference>
<feature type="transmembrane region" description="Helical" evidence="12">
    <location>
        <begin position="396"/>
        <end position="417"/>
    </location>
</feature>
<dbReference type="Pfam" id="PF09594">
    <property type="entry name" value="GT87"/>
    <property type="match status" value="1"/>
</dbReference>
<dbReference type="EMBL" id="SLUM01000004">
    <property type="protein sequence ID" value="TCL60203.1"/>
    <property type="molecule type" value="Genomic_DNA"/>
</dbReference>
<comment type="caution">
    <text evidence="15">The sequence shown here is derived from an EMBL/GenBank/DDBJ whole genome shotgun (WGS) entry which is preliminary data.</text>
</comment>
<feature type="transmembrane region" description="Helical" evidence="12">
    <location>
        <begin position="893"/>
        <end position="909"/>
    </location>
</feature>
<evidence type="ECO:0000256" key="2">
    <source>
        <dbReference type="ARBA" id="ARBA00004922"/>
    </source>
</evidence>
<keyword evidence="8 12" id="KW-1133">Transmembrane helix</keyword>
<dbReference type="InterPro" id="IPR003342">
    <property type="entry name" value="ArnT-like_N"/>
</dbReference>
<comment type="function">
    <text evidence="12">Protein O-mannosyltransferase that catalyzes the transfer of a single mannose residue from a polyprenol phospho-mannosyl lipidic donor to the hydroxyl group of selected serine and threonine residues in acceptor proteins.</text>
</comment>
<feature type="transmembrane region" description="Helical" evidence="12">
    <location>
        <begin position="97"/>
        <end position="118"/>
    </location>
</feature>
<evidence type="ECO:0000259" key="14">
    <source>
        <dbReference type="Pfam" id="PF16192"/>
    </source>
</evidence>
<feature type="transmembrane region" description="Helical" evidence="12">
    <location>
        <begin position="130"/>
        <end position="146"/>
    </location>
</feature>
<dbReference type="AlphaFoldDB" id="A0A4R1R423"/>
<feature type="transmembrane region" description="Helical" evidence="12">
    <location>
        <begin position="315"/>
        <end position="335"/>
    </location>
</feature>
<evidence type="ECO:0000256" key="4">
    <source>
        <dbReference type="ARBA" id="ARBA00022475"/>
    </source>
</evidence>
<dbReference type="InterPro" id="IPR032421">
    <property type="entry name" value="PMT_4TMC"/>
</dbReference>
<dbReference type="UniPathway" id="UPA00378"/>
<keyword evidence="9 12" id="KW-0472">Membrane</keyword>
<evidence type="ECO:0000256" key="10">
    <source>
        <dbReference type="ARBA" id="ARBA00024033"/>
    </source>
</evidence>
<dbReference type="PANTHER" id="PTHR10050">
    <property type="entry name" value="DOLICHYL-PHOSPHATE-MANNOSE--PROTEIN MANNOSYLTRANSFERASE"/>
    <property type="match status" value="1"/>
</dbReference>
<dbReference type="InterPro" id="IPR027005">
    <property type="entry name" value="PMT-like"/>
</dbReference>
<evidence type="ECO:0000256" key="3">
    <source>
        <dbReference type="ARBA" id="ARBA00007222"/>
    </source>
</evidence>
<comment type="pathway">
    <text evidence="2 12">Protein modification; protein glycosylation.</text>
</comment>
<feature type="transmembrane region" description="Helical" evidence="12">
    <location>
        <begin position="153"/>
        <end position="169"/>
    </location>
</feature>
<feature type="transmembrane region" description="Helical" evidence="12">
    <location>
        <begin position="860"/>
        <end position="881"/>
    </location>
</feature>
<feature type="domain" description="Protein O-mannosyl-transferase C-terminal four TM" evidence="14">
    <location>
        <begin position="808"/>
        <end position="985"/>
    </location>
</feature>
<name>A0A4R1R423_9FIRM</name>
<proteinExistence type="inferred from homology"/>
<evidence type="ECO:0000256" key="8">
    <source>
        <dbReference type="ARBA" id="ARBA00022989"/>
    </source>
</evidence>
<evidence type="ECO:0000256" key="11">
    <source>
        <dbReference type="ARBA" id="ARBA00093617"/>
    </source>
</evidence>
<feature type="domain" description="ArnT-like N-terminal" evidence="13">
    <location>
        <begin position="587"/>
        <end position="797"/>
    </location>
</feature>
<feature type="transmembrane region" description="Helical" evidence="12">
    <location>
        <begin position="189"/>
        <end position="208"/>
    </location>
</feature>
<feature type="transmembrane region" description="Helical" evidence="12">
    <location>
        <begin position="773"/>
        <end position="800"/>
    </location>
</feature>
<evidence type="ECO:0000256" key="12">
    <source>
        <dbReference type="RuleBase" id="RU367007"/>
    </source>
</evidence>
<evidence type="ECO:0000313" key="16">
    <source>
        <dbReference type="Proteomes" id="UP000295184"/>
    </source>
</evidence>
<reference evidence="15 16" key="1">
    <citation type="submission" date="2019-03" db="EMBL/GenBank/DDBJ databases">
        <title>Genomic Encyclopedia of Type Strains, Phase IV (KMG-IV): sequencing the most valuable type-strain genomes for metagenomic binning, comparative biology and taxonomic classification.</title>
        <authorList>
            <person name="Goeker M."/>
        </authorList>
    </citation>
    <scope>NUCLEOTIDE SEQUENCE [LARGE SCALE GENOMIC DNA]</scope>
    <source>
        <strain evidence="15 16">DSM 100451</strain>
    </source>
</reference>
<sequence length="987" mass="108557">MANAKLYAPKRARRLPAALLVLLVCAGVLRFGLALVTEGYSTDVACFTAWAQRLADLGPGQFYSPDYFADYPPGYMLVLWILGSLGKLLGMDVSGKAFVLLLSSVPILCDVGLTALVWHIARTRLDEKRAMLIAALTAFCPAFLYDTAVWKQVDSVPALCLVGVFWLLSNKKYLPAALLYGLALALKPQALLFGPVLAVCFALPLFTGPAAERGRTVGRAVLGAVAAVAVVLVCALPFWSDQPMDWLVEKYTGTVSSYPYASVNGFNLITLLGGNWTMQTEGVFGTPITWQMLGSVGILIATVAMLYLAWVSVRSGRFCPMLLAGFYGAAIFCLSHRMHERYLIPALALLLAAVARWADRRLLAGTAVLSMSTLLNLALVLAANGTEDQFLTSDTARVMIAIVSLANLAGTVMVWLACLRLCRGGKVCPLQASPVPTLAPPAPQPRWSRSELLWLLGGTLLVAVVSLTNLGDFTAPQNPEVVQGTKTYTVQVEGEATSLWIYPEINWNGQLIVTDSRGTELVNQSLDYGNVFHWLSLPVTANESYTITLTDASVMELAFKNDAGECLPVTGESGALFDEQTQVPDTISYKNSMYFDEIYHGRTAYEHLHGMPVYETTHPPLGKVFIMLGIAVFGMTGFGWRVAGALFGIALVPVLYLFVRRLTRSPWWAGFAALLAGLDLMRYAQSRIATIDIYGTFFILLGAYFMLWYCQSVLEKGVDQSILPMALAGVAFGLGAASKWTGIYAGAGLAVLYFGVLWARWRQKKPNFGRELTVALVGGVLFFVLIPLIIYIAAYLPYWWREGGFSLGEWWQCQLTMFNYHSQLKSTHPYESNWYTWPFLLRPVWYYSASGLPAGMRGTIAGMGNPIVWWAALAGLCVLAWRQISGRACRAQGSVLVLYLAQLLPWVLVTRCTFLYHYFPSLWFAVAALVLMLAKLDRDQPRLARRLALGILIAAAVVFLWFYPAVTGIPVSESWILSARWLPSWFF</sequence>
<dbReference type="Pfam" id="PF16192">
    <property type="entry name" value="PMT_4TMC"/>
    <property type="match status" value="1"/>
</dbReference>
<dbReference type="Pfam" id="PF02366">
    <property type="entry name" value="PMT"/>
    <property type="match status" value="1"/>
</dbReference>
<dbReference type="InterPro" id="IPR018584">
    <property type="entry name" value="GT87"/>
</dbReference>
<evidence type="ECO:0000256" key="1">
    <source>
        <dbReference type="ARBA" id="ARBA00004651"/>
    </source>
</evidence>
<dbReference type="EC" id="2.4.1.-" evidence="12"/>
<feature type="transmembrane region" description="Helical" evidence="12">
    <location>
        <begin position="691"/>
        <end position="709"/>
    </location>
</feature>